<protein>
    <submittedName>
        <fullName evidence="1">Uncharacterized protein</fullName>
    </submittedName>
</protein>
<name>B0P6D9_9FIRM</name>
<keyword evidence="2" id="KW-1185">Reference proteome</keyword>
<dbReference type="AlphaFoldDB" id="B0P6D9"/>
<reference evidence="1" key="1">
    <citation type="submission" date="2007-11" db="EMBL/GenBank/DDBJ databases">
        <authorList>
            <person name="Fulton L."/>
            <person name="Clifton S."/>
            <person name="Fulton B."/>
            <person name="Xu J."/>
            <person name="Minx P."/>
            <person name="Pepin K.H."/>
            <person name="Johnson M."/>
            <person name="Thiruvilangam P."/>
            <person name="Bhonagiri V."/>
            <person name="Nash W.E."/>
            <person name="Mardis E.R."/>
            <person name="Wilson R.K."/>
        </authorList>
    </citation>
    <scope>NUCLEOTIDE SEQUENCE [LARGE SCALE GENOMIC DNA]</scope>
    <source>
        <strain evidence="1">DSM 17241</strain>
    </source>
</reference>
<sequence>MVRACLKIEELPSFSQTAGKYKAKKQESFRIPKLFNAAFAAVCRKRQRF</sequence>
<comment type="caution">
    <text evidence="1">The sequence shown here is derived from an EMBL/GenBank/DDBJ whole genome shotgun (WGS) entry which is preliminary data.</text>
</comment>
<gene>
    <name evidence="1" type="ORF">ANACOL_00315</name>
</gene>
<dbReference type="Proteomes" id="UP000003803">
    <property type="component" value="Unassembled WGS sequence"/>
</dbReference>
<dbReference type="EMBL" id="ABGD02000005">
    <property type="protein sequence ID" value="EDS12764.1"/>
    <property type="molecule type" value="Genomic_DNA"/>
</dbReference>
<evidence type="ECO:0000313" key="2">
    <source>
        <dbReference type="Proteomes" id="UP000003803"/>
    </source>
</evidence>
<reference evidence="1" key="2">
    <citation type="submission" date="2013-09" db="EMBL/GenBank/DDBJ databases">
        <title>Draft genome sequence of Anaerotruncus colihominis(DSM 17241).</title>
        <authorList>
            <person name="Sudarsanam P."/>
            <person name="Ley R."/>
            <person name="Guruge J."/>
            <person name="Turnbaugh P.J."/>
            <person name="Mahowald M."/>
            <person name="Liep D."/>
            <person name="Gordon J."/>
        </authorList>
    </citation>
    <scope>NUCLEOTIDE SEQUENCE</scope>
    <source>
        <strain evidence="1">DSM 17241</strain>
    </source>
</reference>
<evidence type="ECO:0000313" key="1">
    <source>
        <dbReference type="EMBL" id="EDS12764.1"/>
    </source>
</evidence>
<accession>B0P6D9</accession>
<dbReference type="HOGENOM" id="CLU_3246347_0_0_9"/>
<organism evidence="1 2">
    <name type="scientific">Anaerotruncus colihominis DSM 17241</name>
    <dbReference type="NCBI Taxonomy" id="445972"/>
    <lineage>
        <taxon>Bacteria</taxon>
        <taxon>Bacillati</taxon>
        <taxon>Bacillota</taxon>
        <taxon>Clostridia</taxon>
        <taxon>Eubacteriales</taxon>
        <taxon>Oscillospiraceae</taxon>
        <taxon>Anaerotruncus</taxon>
    </lineage>
</organism>
<proteinExistence type="predicted"/>